<feature type="domain" description="M23ase beta-sheet core" evidence="2">
    <location>
        <begin position="106"/>
        <end position="203"/>
    </location>
</feature>
<organism evidence="3 4">
    <name type="scientific">Trichocoleus desertorum GB2-A4</name>
    <dbReference type="NCBI Taxonomy" id="2933944"/>
    <lineage>
        <taxon>Bacteria</taxon>
        <taxon>Bacillati</taxon>
        <taxon>Cyanobacteriota</taxon>
        <taxon>Cyanophyceae</taxon>
        <taxon>Leptolyngbyales</taxon>
        <taxon>Trichocoleusaceae</taxon>
        <taxon>Trichocoleus</taxon>
    </lineage>
</organism>
<dbReference type="EMBL" id="JAMPKM010000005">
    <property type="protein sequence ID" value="MEP0817675.1"/>
    <property type="molecule type" value="Genomic_DNA"/>
</dbReference>
<reference evidence="3 4" key="1">
    <citation type="submission" date="2022-04" db="EMBL/GenBank/DDBJ databases">
        <title>Positive selection, recombination, and allopatry shape intraspecific diversity of widespread and dominant cyanobacteria.</title>
        <authorList>
            <person name="Wei J."/>
            <person name="Shu W."/>
            <person name="Hu C."/>
        </authorList>
    </citation>
    <scope>NUCLEOTIDE SEQUENCE [LARGE SCALE GENOMIC DNA]</scope>
    <source>
        <strain evidence="3 4">GB2-A4</strain>
    </source>
</reference>
<name>A0ABV0J7B6_9CYAN</name>
<dbReference type="PANTHER" id="PTHR21666:SF270">
    <property type="entry name" value="MUREIN HYDROLASE ACTIVATOR ENVC"/>
    <property type="match status" value="1"/>
</dbReference>
<dbReference type="InterPro" id="IPR050570">
    <property type="entry name" value="Cell_wall_metabolism_enzyme"/>
</dbReference>
<sequence>MTIPSSNCRPLQLLLTASLTIGSLAAGLLDPAIATPQNYRIQVTTNSATGSIKLIQVPVPSYPVAASRPSSSKPNFAWPTDSSLQAGYIWPVKGVVTSRFGPRWGRMHNGIDIAGPVGAPIQAAADGIVISAGWNQGGYGNLVKIQHLNGSVTFYAHNQRILVQQGQQVRQGQIIAELGSTGNSTGPHCHFEIRPQGQSAVNPIAYLPSTVAQQFTH</sequence>
<dbReference type="RefSeq" id="WP_190436031.1">
    <property type="nucleotide sequence ID" value="NZ_JAMPKM010000005.1"/>
</dbReference>
<dbReference type="CDD" id="cd12797">
    <property type="entry name" value="M23_peptidase"/>
    <property type="match status" value="1"/>
</dbReference>
<evidence type="ECO:0000256" key="1">
    <source>
        <dbReference type="SAM" id="SignalP"/>
    </source>
</evidence>
<dbReference type="Proteomes" id="UP001464891">
    <property type="component" value="Unassembled WGS sequence"/>
</dbReference>
<evidence type="ECO:0000259" key="2">
    <source>
        <dbReference type="Pfam" id="PF01551"/>
    </source>
</evidence>
<evidence type="ECO:0000313" key="4">
    <source>
        <dbReference type="Proteomes" id="UP001464891"/>
    </source>
</evidence>
<evidence type="ECO:0000313" key="3">
    <source>
        <dbReference type="EMBL" id="MEP0817675.1"/>
    </source>
</evidence>
<comment type="caution">
    <text evidence="3">The sequence shown here is derived from an EMBL/GenBank/DDBJ whole genome shotgun (WGS) entry which is preliminary data.</text>
</comment>
<dbReference type="Gene3D" id="2.70.70.10">
    <property type="entry name" value="Glucose Permease (Domain IIA)"/>
    <property type="match status" value="1"/>
</dbReference>
<accession>A0ABV0J7B6</accession>
<dbReference type="PANTHER" id="PTHR21666">
    <property type="entry name" value="PEPTIDASE-RELATED"/>
    <property type="match status" value="1"/>
</dbReference>
<keyword evidence="1" id="KW-0732">Signal</keyword>
<gene>
    <name evidence="3" type="ORF">NC998_11255</name>
</gene>
<dbReference type="Pfam" id="PF01551">
    <property type="entry name" value="Peptidase_M23"/>
    <property type="match status" value="1"/>
</dbReference>
<dbReference type="SUPFAM" id="SSF51261">
    <property type="entry name" value="Duplicated hybrid motif"/>
    <property type="match status" value="1"/>
</dbReference>
<dbReference type="InterPro" id="IPR011055">
    <property type="entry name" value="Dup_hybrid_motif"/>
</dbReference>
<dbReference type="InterPro" id="IPR016047">
    <property type="entry name" value="M23ase_b-sheet_dom"/>
</dbReference>
<protein>
    <submittedName>
        <fullName evidence="3">M23 family metallopeptidase</fullName>
    </submittedName>
</protein>
<feature type="chain" id="PRO_5045453211" evidence="1">
    <location>
        <begin position="26"/>
        <end position="217"/>
    </location>
</feature>
<feature type="signal peptide" evidence="1">
    <location>
        <begin position="1"/>
        <end position="25"/>
    </location>
</feature>
<keyword evidence="4" id="KW-1185">Reference proteome</keyword>
<proteinExistence type="predicted"/>